<dbReference type="GO" id="GO:0005829">
    <property type="term" value="C:cytosol"/>
    <property type="evidence" value="ECO:0007669"/>
    <property type="project" value="TreeGrafter"/>
</dbReference>
<name>A0AA41FII1_9FIRM</name>
<dbReference type="AlphaFoldDB" id="A0AA41FII1"/>
<reference evidence="6" key="1">
    <citation type="journal article" date="2021" name="Gut Microbes">
        <title>A synthetic consortium of 100 gut commensals modulates the composition and function in a colon model of the microbiome of elderly subjects.</title>
        <authorList>
            <person name="Perez M."/>
            <person name="Ntemiri A."/>
            <person name="Tan H."/>
            <person name="Harris H.M.B."/>
            <person name="Roager H.M."/>
            <person name="Ribiere C."/>
            <person name="O'Toole P.W."/>
        </authorList>
    </citation>
    <scope>NUCLEOTIDE SEQUENCE</scope>
    <source>
        <strain evidence="6">MCC335</strain>
    </source>
</reference>
<evidence type="ECO:0000313" key="7">
    <source>
        <dbReference type="Proteomes" id="UP000708338"/>
    </source>
</evidence>
<proteinExistence type="predicted"/>
<dbReference type="Gene3D" id="3.20.70.20">
    <property type="match status" value="1"/>
</dbReference>
<organism evidence="6 7">
    <name type="scientific">Enterocloster citroniae</name>
    <dbReference type="NCBI Taxonomy" id="358743"/>
    <lineage>
        <taxon>Bacteria</taxon>
        <taxon>Bacillati</taxon>
        <taxon>Bacillota</taxon>
        <taxon>Clostridia</taxon>
        <taxon>Lachnospirales</taxon>
        <taxon>Lachnospiraceae</taxon>
        <taxon>Enterocloster</taxon>
    </lineage>
</organism>
<dbReference type="Pfam" id="PF02901">
    <property type="entry name" value="PFL-like"/>
    <property type="match status" value="1"/>
</dbReference>
<dbReference type="PANTHER" id="PTHR43641:SF2">
    <property type="entry name" value="DEHYDRATASE YBIW-RELATED"/>
    <property type="match status" value="1"/>
</dbReference>
<feature type="domain" description="Glycine radical" evidence="4">
    <location>
        <begin position="619"/>
        <end position="740"/>
    </location>
</feature>
<feature type="domain" description="PFL" evidence="5">
    <location>
        <begin position="1"/>
        <end position="612"/>
    </location>
</feature>
<protein>
    <submittedName>
        <fullName evidence="6">Formate acetyltransferase</fullName>
    </submittedName>
</protein>
<dbReference type="PROSITE" id="PS51149">
    <property type="entry name" value="GLY_RADICAL_2"/>
    <property type="match status" value="1"/>
</dbReference>
<dbReference type="InterPro" id="IPR051215">
    <property type="entry name" value="GRE"/>
</dbReference>
<feature type="modified residue" description="Glycine radical" evidence="3">
    <location>
        <position position="715"/>
    </location>
</feature>
<dbReference type="PROSITE" id="PS51554">
    <property type="entry name" value="PFL"/>
    <property type="match status" value="1"/>
</dbReference>
<evidence type="ECO:0000313" key="6">
    <source>
        <dbReference type="EMBL" id="MBT9812369.1"/>
    </source>
</evidence>
<gene>
    <name evidence="6" type="ORF">GPL26_22375</name>
</gene>
<keyword evidence="1 3" id="KW-0556">Organic radical</keyword>
<dbReference type="PANTHER" id="PTHR43641">
    <property type="entry name" value="FORMATE ACETYLTRANSFERASE 3-RELATED"/>
    <property type="match status" value="1"/>
</dbReference>
<dbReference type="GO" id="GO:0016829">
    <property type="term" value="F:lyase activity"/>
    <property type="evidence" value="ECO:0007669"/>
    <property type="project" value="UniProtKB-KW"/>
</dbReference>
<evidence type="ECO:0000256" key="1">
    <source>
        <dbReference type="ARBA" id="ARBA00022818"/>
    </source>
</evidence>
<accession>A0AA41FII1</accession>
<dbReference type="SUPFAM" id="SSF51998">
    <property type="entry name" value="PFL-like glycyl radical enzymes"/>
    <property type="match status" value="1"/>
</dbReference>
<evidence type="ECO:0000256" key="2">
    <source>
        <dbReference type="ARBA" id="ARBA00023239"/>
    </source>
</evidence>
<dbReference type="Pfam" id="PF01228">
    <property type="entry name" value="Gly_radical"/>
    <property type="match status" value="1"/>
</dbReference>
<dbReference type="RefSeq" id="WP_117451630.1">
    <property type="nucleotide sequence ID" value="NZ_CABJDD010000012.1"/>
</dbReference>
<evidence type="ECO:0000256" key="3">
    <source>
        <dbReference type="PROSITE-ProRule" id="PRU00493"/>
    </source>
</evidence>
<evidence type="ECO:0000259" key="5">
    <source>
        <dbReference type="PROSITE" id="PS51554"/>
    </source>
</evidence>
<keyword evidence="2" id="KW-0456">Lyase</keyword>
<dbReference type="InterPro" id="IPR004184">
    <property type="entry name" value="PFL_dom"/>
</dbReference>
<dbReference type="EMBL" id="WQPS01000044">
    <property type="protein sequence ID" value="MBT9812369.1"/>
    <property type="molecule type" value="Genomic_DNA"/>
</dbReference>
<evidence type="ECO:0000259" key="4">
    <source>
        <dbReference type="PROSITE" id="PS51149"/>
    </source>
</evidence>
<comment type="caution">
    <text evidence="6">The sequence shown here is derived from an EMBL/GenBank/DDBJ whole genome shotgun (WGS) entry which is preliminary data.</text>
</comment>
<sequence>MGKIQFINEFEEDESFDYNKRIKLLKKRKLDQTQEKIDMEGGLDEDDYGRVVAPDDFFFECVPNHENGSYYGYEGWRTNYCKLLDEHPLYCDPLDAFVGRGFFFMTRQKGAIWNPDIPYDELKEAFDQYNIVCGIGSDGHFTPDLRMGFELGWGGILEKLKKYQNVNHGEEHREFYESEIMVVEAIIRFLNRISREIRELSCEERNPYLRRNLREMAETNQKIACEKPETLRECIQWMCWFSFFSRLYNRGPSGGQLDELLRPFYEHDIDAGIIDDETAKFYIACLFLNDTRYYQLAGPGDDGRDMASHISYLILEAADWINIACNLTVRVHDNMNEDFFRTSVRYLFKNKNAWPRFSGDNSLVKGFMRCGYDQKLARKRLAAGCSWMSIPGMEYTLNDLVKINVAKVFEVAYFEMMEEAYRREPSSGVLWEHFEKHLRRAVETTAKGILFHLHNQDRNEPELVCNLLSRGPVEKGADVTKSAMYFNMCMDGAGIGTVADSFAACEQRIEKEGKITWKALTRQLELNWNDIDGEYVRQMMLHSERYCGGNTLGDQWAERINRLYTRLVREQVDPARRENPDYPEIQFIPGWFSWSNTLEFGSHVRATPNGRLNGEAINHGANPTFGFRRDGAVTAMANSIARVQPFYGNCAPVQLELDPGIADTEEGVEKMVAMIRTILEDGNTLLNINIIDKNKVLEAHKDPSKYPDLVVRVTGFTAYFAMLSPEFRQLVVDRILAVNGENECGQAYSCGC</sequence>
<dbReference type="InterPro" id="IPR001150">
    <property type="entry name" value="Gly_radical"/>
</dbReference>
<dbReference type="Proteomes" id="UP000708338">
    <property type="component" value="Unassembled WGS sequence"/>
</dbReference>